<keyword evidence="6" id="KW-0479">Metal-binding</keyword>
<protein>
    <recommendedName>
        <fullName evidence="4">dihydropteroate synthase</fullName>
        <ecNumber evidence="4">2.5.1.15</ecNumber>
    </recommendedName>
</protein>
<evidence type="ECO:0000256" key="4">
    <source>
        <dbReference type="ARBA" id="ARBA00012458"/>
    </source>
</evidence>
<dbReference type="InterPro" id="IPR006390">
    <property type="entry name" value="DHP_synth_dom"/>
</dbReference>
<dbReference type="GO" id="GO:0046654">
    <property type="term" value="P:tetrahydrofolate biosynthetic process"/>
    <property type="evidence" value="ECO:0007669"/>
    <property type="project" value="TreeGrafter"/>
</dbReference>
<dbReference type="InterPro" id="IPR011005">
    <property type="entry name" value="Dihydropteroate_synth-like_sf"/>
</dbReference>
<organism evidence="10">
    <name type="scientific">marine sediment metagenome</name>
    <dbReference type="NCBI Taxonomy" id="412755"/>
    <lineage>
        <taxon>unclassified sequences</taxon>
        <taxon>metagenomes</taxon>
        <taxon>ecological metagenomes</taxon>
    </lineage>
</organism>
<proteinExistence type="predicted"/>
<sequence length="306" mass="33457">MIIKHNKGCLEVGERTLVMGILNVTPDSFYDGGRYDDLESALNHARKMIEDGADIIDVGGESTRPGSSHVTADEELRRVIPVIKELSRETDKPISIDTYKAEVADKAIEAGAQIVNDISGLQADNEMVRVVAANNTPIIIMHIKGQPHDFPKDPIYDDLISEIILFFKKKIDFAVKSGIAENNIIIDPGIGFGKTPLHNLEILKRLSELKCLNRPVMIGTSRKSFISSMLRLSEPARLRPHSLLAQASSGGRSGGEEGLSKDNSQLVGTLVTLVIAIMKGVNIVRVHDVKEAVQVTKMCRAIESTN</sequence>
<dbReference type="PROSITE" id="PS00793">
    <property type="entry name" value="DHPS_2"/>
    <property type="match status" value="1"/>
</dbReference>
<evidence type="ECO:0000259" key="9">
    <source>
        <dbReference type="PROSITE" id="PS50972"/>
    </source>
</evidence>
<comment type="caution">
    <text evidence="10">The sequence shown here is derived from an EMBL/GenBank/DDBJ whole genome shotgun (WGS) entry which is preliminary data.</text>
</comment>
<dbReference type="AlphaFoldDB" id="A0A0F9L0H5"/>
<dbReference type="CDD" id="cd00739">
    <property type="entry name" value="DHPS"/>
    <property type="match status" value="1"/>
</dbReference>
<evidence type="ECO:0000256" key="3">
    <source>
        <dbReference type="ARBA" id="ARBA00004763"/>
    </source>
</evidence>
<dbReference type="PROSITE" id="PS50972">
    <property type="entry name" value="PTERIN_BINDING"/>
    <property type="match status" value="1"/>
</dbReference>
<evidence type="ECO:0000256" key="7">
    <source>
        <dbReference type="ARBA" id="ARBA00022842"/>
    </source>
</evidence>
<evidence type="ECO:0000313" key="10">
    <source>
        <dbReference type="EMBL" id="KKM87423.1"/>
    </source>
</evidence>
<evidence type="ECO:0000256" key="8">
    <source>
        <dbReference type="ARBA" id="ARBA00022909"/>
    </source>
</evidence>
<comment type="pathway">
    <text evidence="3">Cofactor biosynthesis; tetrahydrofolate biosynthesis; 7,8-dihydrofolate from 2-amino-4-hydroxy-6-hydroxymethyl-7,8-dihydropteridine diphosphate and 4-aminobenzoate: step 1/2.</text>
</comment>
<dbReference type="InterPro" id="IPR000489">
    <property type="entry name" value="Pterin-binding_dom"/>
</dbReference>
<keyword evidence="8" id="KW-0289">Folate biosynthesis</keyword>
<dbReference type="Gene3D" id="3.20.20.20">
    <property type="entry name" value="Dihydropteroate synthase-like"/>
    <property type="match status" value="1"/>
</dbReference>
<dbReference type="InterPro" id="IPR045031">
    <property type="entry name" value="DHP_synth-like"/>
</dbReference>
<dbReference type="FunFam" id="3.20.20.20:FF:000006">
    <property type="entry name" value="Dihydropteroate synthase"/>
    <property type="match status" value="1"/>
</dbReference>
<dbReference type="SUPFAM" id="SSF51717">
    <property type="entry name" value="Dihydropteroate synthetase-like"/>
    <property type="match status" value="1"/>
</dbReference>
<keyword evidence="5" id="KW-0808">Transferase</keyword>
<gene>
    <name evidence="10" type="ORF">LCGC14_1269040</name>
</gene>
<comment type="catalytic activity">
    <reaction evidence="1">
        <text>(7,8-dihydropterin-6-yl)methyl diphosphate + 4-aminobenzoate = 7,8-dihydropteroate + diphosphate</text>
        <dbReference type="Rhea" id="RHEA:19949"/>
        <dbReference type="ChEBI" id="CHEBI:17836"/>
        <dbReference type="ChEBI" id="CHEBI:17839"/>
        <dbReference type="ChEBI" id="CHEBI:33019"/>
        <dbReference type="ChEBI" id="CHEBI:72950"/>
        <dbReference type="EC" id="2.5.1.15"/>
    </reaction>
</comment>
<dbReference type="GO" id="GO:0005829">
    <property type="term" value="C:cytosol"/>
    <property type="evidence" value="ECO:0007669"/>
    <property type="project" value="TreeGrafter"/>
</dbReference>
<dbReference type="EC" id="2.5.1.15" evidence="4"/>
<evidence type="ECO:0000256" key="1">
    <source>
        <dbReference type="ARBA" id="ARBA00000012"/>
    </source>
</evidence>
<evidence type="ECO:0000256" key="5">
    <source>
        <dbReference type="ARBA" id="ARBA00022679"/>
    </source>
</evidence>
<evidence type="ECO:0000256" key="2">
    <source>
        <dbReference type="ARBA" id="ARBA00001946"/>
    </source>
</evidence>
<name>A0A0F9L0H5_9ZZZZ</name>
<dbReference type="Pfam" id="PF00809">
    <property type="entry name" value="Pterin_bind"/>
    <property type="match status" value="1"/>
</dbReference>
<dbReference type="GO" id="GO:0046656">
    <property type="term" value="P:folic acid biosynthetic process"/>
    <property type="evidence" value="ECO:0007669"/>
    <property type="project" value="UniProtKB-KW"/>
</dbReference>
<evidence type="ECO:0000256" key="6">
    <source>
        <dbReference type="ARBA" id="ARBA00022723"/>
    </source>
</evidence>
<dbReference type="EMBL" id="LAZR01007103">
    <property type="protein sequence ID" value="KKM87423.1"/>
    <property type="molecule type" value="Genomic_DNA"/>
</dbReference>
<keyword evidence="7" id="KW-0460">Magnesium</keyword>
<dbReference type="NCBIfam" id="TIGR01496">
    <property type="entry name" value="DHPS"/>
    <property type="match status" value="1"/>
</dbReference>
<dbReference type="GO" id="GO:0046872">
    <property type="term" value="F:metal ion binding"/>
    <property type="evidence" value="ECO:0007669"/>
    <property type="project" value="UniProtKB-KW"/>
</dbReference>
<reference evidence="10" key="1">
    <citation type="journal article" date="2015" name="Nature">
        <title>Complex archaea that bridge the gap between prokaryotes and eukaryotes.</title>
        <authorList>
            <person name="Spang A."/>
            <person name="Saw J.H."/>
            <person name="Jorgensen S.L."/>
            <person name="Zaremba-Niedzwiedzka K."/>
            <person name="Martijn J."/>
            <person name="Lind A.E."/>
            <person name="van Eijk R."/>
            <person name="Schleper C."/>
            <person name="Guy L."/>
            <person name="Ettema T.J."/>
        </authorList>
    </citation>
    <scope>NUCLEOTIDE SEQUENCE</scope>
</reference>
<dbReference type="PANTHER" id="PTHR20941:SF1">
    <property type="entry name" value="FOLIC ACID SYNTHESIS PROTEIN FOL1"/>
    <property type="match status" value="1"/>
</dbReference>
<feature type="domain" description="Pterin-binding" evidence="9">
    <location>
        <begin position="16"/>
        <end position="297"/>
    </location>
</feature>
<comment type="cofactor">
    <cofactor evidence="2">
        <name>Mg(2+)</name>
        <dbReference type="ChEBI" id="CHEBI:18420"/>
    </cofactor>
</comment>
<accession>A0A0F9L0H5</accession>
<dbReference type="PROSITE" id="PS00792">
    <property type="entry name" value="DHPS_1"/>
    <property type="match status" value="1"/>
</dbReference>
<dbReference type="GO" id="GO:0004156">
    <property type="term" value="F:dihydropteroate synthase activity"/>
    <property type="evidence" value="ECO:0007669"/>
    <property type="project" value="UniProtKB-EC"/>
</dbReference>
<dbReference type="PANTHER" id="PTHR20941">
    <property type="entry name" value="FOLATE SYNTHESIS PROTEINS"/>
    <property type="match status" value="1"/>
</dbReference>